<dbReference type="Proteomes" id="UP000228948">
    <property type="component" value="Chromosome"/>
</dbReference>
<dbReference type="Gene3D" id="4.10.540.10">
    <property type="entry name" value="Photosynthetic reaction centre, H subunit, N-terminal domain"/>
    <property type="match status" value="1"/>
</dbReference>
<dbReference type="NCBIfam" id="TIGR01150">
    <property type="entry name" value="puhA"/>
    <property type="match status" value="1"/>
</dbReference>
<keyword evidence="1" id="KW-0812">Transmembrane</keyword>
<dbReference type="KEGG" id="rbg:BG454_02890"/>
<keyword evidence="1" id="KW-0472">Membrane</keyword>
<dbReference type="GO" id="GO:0019684">
    <property type="term" value="P:photosynthesis, light reaction"/>
    <property type="evidence" value="ECO:0007669"/>
    <property type="project" value="InterPro"/>
</dbReference>
<evidence type="ECO:0000259" key="2">
    <source>
        <dbReference type="Pfam" id="PF03967"/>
    </source>
</evidence>
<dbReference type="InterPro" id="IPR005652">
    <property type="entry name" value="Photo_RC_H"/>
</dbReference>
<dbReference type="InterPro" id="IPR014747">
    <property type="entry name" value="Bac_photo_RC_H_C"/>
</dbReference>
<dbReference type="SUPFAM" id="SSF50346">
    <property type="entry name" value="PRC-barrel domain"/>
    <property type="match status" value="1"/>
</dbReference>
<gene>
    <name evidence="4" type="primary">puhA</name>
    <name evidence="4" type="ORF">BG454_02890</name>
</gene>
<keyword evidence="5" id="KW-1185">Reference proteome</keyword>
<sequence>MDTPYGWLFFGNFDLALISLYLFWLFFAGLIYYIQRENMREGYPLENDDGTHANSLLPVPEPKTFTLPHGRGEVKAPDFEREKRELALAPTETGGGFPFAPTGDPMKDGVGPASWAMRRDEPELDGHGHPKLQPMTKVGDFAVSAGRDPRGLPVVGNDQKEAGKITDMWVDVPEQMVRYLEATLSDGTKRLVPMTMVRIKSNMVYVNSIDAASFADAPVIASDSQLTKLEEDKVSGFYAGGYLYRSEKRVTPMSKLRLLSDMLGKPA</sequence>
<dbReference type="RefSeq" id="WP_071479767.1">
    <property type="nucleotide sequence ID" value="NZ_CP024899.1"/>
</dbReference>
<dbReference type="AlphaFoldDB" id="A0A2K8K662"/>
<dbReference type="EMBL" id="CP024899">
    <property type="protein sequence ID" value="ATX64909.1"/>
    <property type="molecule type" value="Genomic_DNA"/>
</dbReference>
<dbReference type="OrthoDB" id="8557487at2"/>
<dbReference type="STRING" id="441209.GCA_001870665_00646"/>
<feature type="transmembrane region" description="Helical" evidence="1">
    <location>
        <begin position="15"/>
        <end position="34"/>
    </location>
</feature>
<dbReference type="InterPro" id="IPR037097">
    <property type="entry name" value="Photo_RC_H_N_sf"/>
</dbReference>
<name>A0A2K8K662_9RHOB</name>
<protein>
    <submittedName>
        <fullName evidence="4">Photosynthetic reaction center subunit H</fullName>
    </submittedName>
</protein>
<reference evidence="4 5" key="1">
    <citation type="submission" date="2017-11" db="EMBL/GenBank/DDBJ databases">
        <title>Revised Sequence and Annotation of the Rhodobaca barguzinensis strain alga05 Genome.</title>
        <authorList>
            <person name="Kopejtka K."/>
            <person name="Tomasch J.M."/>
            <person name="Bunk B."/>
            <person name="Koblizek M."/>
        </authorList>
    </citation>
    <scope>NUCLEOTIDE SEQUENCE [LARGE SCALE GENOMIC DNA]</scope>
    <source>
        <strain evidence="5">alga05</strain>
    </source>
</reference>
<dbReference type="InterPro" id="IPR015810">
    <property type="entry name" value="Photo_RC_H_N"/>
</dbReference>
<dbReference type="Gene3D" id="3.90.50.10">
    <property type="entry name" value="Photosynthetic Reaction Center, subunit H, domain 2"/>
    <property type="match status" value="1"/>
</dbReference>
<dbReference type="Pfam" id="PF05239">
    <property type="entry name" value="PRC"/>
    <property type="match status" value="1"/>
</dbReference>
<proteinExistence type="predicted"/>
<dbReference type="InterPro" id="IPR011033">
    <property type="entry name" value="PRC_barrel-like_sf"/>
</dbReference>
<dbReference type="SUPFAM" id="SSF81490">
    <property type="entry name" value="Photosystem II reaction centre subunit H, transmembrane region"/>
    <property type="match status" value="1"/>
</dbReference>
<evidence type="ECO:0000259" key="3">
    <source>
        <dbReference type="Pfam" id="PF05239"/>
    </source>
</evidence>
<feature type="domain" description="Photosynthetic reaction centre H subunit N-terminal" evidence="2">
    <location>
        <begin position="9"/>
        <end position="136"/>
    </location>
</feature>
<dbReference type="GO" id="GO:0030077">
    <property type="term" value="C:plasma membrane light-harvesting complex"/>
    <property type="evidence" value="ECO:0007669"/>
    <property type="project" value="InterPro"/>
</dbReference>
<accession>A0A2K8K662</accession>
<organism evidence="4 5">
    <name type="scientific">Roseinatronobacter bogoriensis subsp. barguzinensis</name>
    <dbReference type="NCBI Taxonomy" id="441209"/>
    <lineage>
        <taxon>Bacteria</taxon>
        <taxon>Pseudomonadati</taxon>
        <taxon>Pseudomonadota</taxon>
        <taxon>Alphaproteobacteria</taxon>
        <taxon>Rhodobacterales</taxon>
        <taxon>Paracoccaceae</taxon>
        <taxon>Roseinatronobacter</taxon>
    </lineage>
</organism>
<feature type="domain" description="PRC-barrel" evidence="3">
    <location>
        <begin position="145"/>
        <end position="209"/>
    </location>
</feature>
<evidence type="ECO:0000313" key="5">
    <source>
        <dbReference type="Proteomes" id="UP000228948"/>
    </source>
</evidence>
<dbReference type="SMR" id="A0A2K8K662"/>
<evidence type="ECO:0000256" key="1">
    <source>
        <dbReference type="SAM" id="Phobius"/>
    </source>
</evidence>
<evidence type="ECO:0000313" key="4">
    <source>
        <dbReference type="EMBL" id="ATX64909.1"/>
    </source>
</evidence>
<dbReference type="Pfam" id="PF03967">
    <property type="entry name" value="PRCH"/>
    <property type="match status" value="1"/>
</dbReference>
<keyword evidence="1" id="KW-1133">Transmembrane helix</keyword>
<dbReference type="InterPro" id="IPR027275">
    <property type="entry name" value="PRC-brl_dom"/>
</dbReference>